<dbReference type="PANTHER" id="PTHR15892:SF2">
    <property type="entry name" value="LARGE RIBOSOMAL SUBUNIT PROTEIN UL30M"/>
    <property type="match status" value="1"/>
</dbReference>
<dbReference type="InterPro" id="IPR005996">
    <property type="entry name" value="Ribosomal_uL30_bac-type"/>
</dbReference>
<name>A0A452SYC8_URSMA</name>
<dbReference type="GeneTree" id="ENSGT00950000186262"/>
<dbReference type="GO" id="GO:0003735">
    <property type="term" value="F:structural constituent of ribosome"/>
    <property type="evidence" value="ECO:0007669"/>
    <property type="project" value="InterPro"/>
</dbReference>
<dbReference type="InterPro" id="IPR036919">
    <property type="entry name" value="Ribo_uL30_ferredoxin-like_sf"/>
</dbReference>
<dbReference type="PANTHER" id="PTHR15892">
    <property type="entry name" value="MITOCHONDRIAL RIBOSOMAL PROTEIN L30"/>
    <property type="match status" value="1"/>
</dbReference>
<reference evidence="1" key="1">
    <citation type="submission" date="2019-03" db="UniProtKB">
        <authorList>
            <consortium name="Ensembl"/>
        </authorList>
    </citation>
    <scope>IDENTIFICATION</scope>
</reference>
<dbReference type="Ensembl" id="ENSUMAT00000000670.1">
    <property type="protein sequence ID" value="ENSUMAP00000000463.1"/>
    <property type="gene ID" value="ENSUMAG00000000518.1"/>
</dbReference>
<evidence type="ECO:0000313" key="1">
    <source>
        <dbReference type="Ensembl" id="ENSUMAP00000000463"/>
    </source>
</evidence>
<dbReference type="GO" id="GO:0005739">
    <property type="term" value="C:mitochondrion"/>
    <property type="evidence" value="ECO:0007669"/>
    <property type="project" value="TreeGrafter"/>
</dbReference>
<sequence>LQNAPLPSIQWPARRPTTNLTKGVESLTGTDWIHHSFSGSRILENVFHPSPPLRTLHTVTRIEHTRRRPACGKDTMNVLGLEKAHTPPVHKNIPPGNAKLKAVEPSVTVKALRLPQGLPAEEAAFPAPQGPSETIMNVIRSNKGKGPQNYLGVKSACSKQPKLIVQKREASVFITHFSHSF</sequence>
<dbReference type="SUPFAM" id="SSF55129">
    <property type="entry name" value="Ribosomal protein L30p/L7e"/>
    <property type="match status" value="1"/>
</dbReference>
<protein>
    <submittedName>
        <fullName evidence="1">Uncharacterized protein</fullName>
    </submittedName>
</protein>
<proteinExistence type="predicted"/>
<organism evidence="1">
    <name type="scientific">Ursus maritimus</name>
    <name type="common">Polar bear</name>
    <name type="synonym">Thalarctos maritimus</name>
    <dbReference type="NCBI Taxonomy" id="29073"/>
    <lineage>
        <taxon>Eukaryota</taxon>
        <taxon>Metazoa</taxon>
        <taxon>Chordata</taxon>
        <taxon>Craniata</taxon>
        <taxon>Vertebrata</taxon>
        <taxon>Euteleostomi</taxon>
        <taxon>Mammalia</taxon>
        <taxon>Eutheria</taxon>
        <taxon>Laurasiatheria</taxon>
        <taxon>Carnivora</taxon>
        <taxon>Caniformia</taxon>
        <taxon>Ursidae</taxon>
        <taxon>Ursus</taxon>
    </lineage>
</organism>
<dbReference type="GO" id="GO:0006412">
    <property type="term" value="P:translation"/>
    <property type="evidence" value="ECO:0007669"/>
    <property type="project" value="InterPro"/>
</dbReference>
<dbReference type="AlphaFoldDB" id="A0A452SYC8"/>
<dbReference type="GO" id="GO:0015934">
    <property type="term" value="C:large ribosomal subunit"/>
    <property type="evidence" value="ECO:0007669"/>
    <property type="project" value="InterPro"/>
</dbReference>
<accession>A0A452SYC8</accession>